<keyword evidence="4" id="KW-1185">Reference proteome</keyword>
<dbReference type="AlphaFoldDB" id="A0A7W6F692"/>
<evidence type="ECO:0000313" key="1">
    <source>
        <dbReference type="EMBL" id="GLS44485.1"/>
    </source>
</evidence>
<reference evidence="1" key="1">
    <citation type="journal article" date="2014" name="Int. J. Syst. Evol. Microbiol.">
        <title>Complete genome of a new Firmicutes species belonging to the dominant human colonic microbiota ('Ruminococcus bicirculans') reveals two chromosomes and a selective capacity to utilize plant glucans.</title>
        <authorList>
            <consortium name="NISC Comparative Sequencing Program"/>
            <person name="Wegmann U."/>
            <person name="Louis P."/>
            <person name="Goesmann A."/>
            <person name="Henrissat B."/>
            <person name="Duncan S.H."/>
            <person name="Flint H.J."/>
        </authorList>
    </citation>
    <scope>NUCLEOTIDE SEQUENCE</scope>
    <source>
        <strain evidence="1">NBRC 107710</strain>
    </source>
</reference>
<comment type="caution">
    <text evidence="2">The sequence shown here is derived from an EMBL/GenBank/DDBJ whole genome shotgun (WGS) entry which is preliminary data.</text>
</comment>
<accession>A0A7W6F692</accession>
<gene>
    <name evidence="1" type="ORF">GCM10007884_24730</name>
    <name evidence="2" type="ORF">GGR33_001583</name>
</gene>
<evidence type="ECO:0000313" key="4">
    <source>
        <dbReference type="Proteomes" id="UP001156881"/>
    </source>
</evidence>
<dbReference type="Pfam" id="PF01126">
    <property type="entry name" value="Heme_oxygenase"/>
    <property type="match status" value="1"/>
</dbReference>
<protein>
    <submittedName>
        <fullName evidence="2">Heme oxygenase</fullName>
    </submittedName>
</protein>
<organism evidence="2 3">
    <name type="scientific">Methylobacterium brachythecii</name>
    <dbReference type="NCBI Taxonomy" id="1176177"/>
    <lineage>
        <taxon>Bacteria</taxon>
        <taxon>Pseudomonadati</taxon>
        <taxon>Pseudomonadota</taxon>
        <taxon>Alphaproteobacteria</taxon>
        <taxon>Hyphomicrobiales</taxon>
        <taxon>Methylobacteriaceae</taxon>
        <taxon>Methylobacterium</taxon>
    </lineage>
</organism>
<dbReference type="Proteomes" id="UP001156881">
    <property type="component" value="Unassembled WGS sequence"/>
</dbReference>
<dbReference type="GO" id="GO:0004392">
    <property type="term" value="F:heme oxygenase (decyclizing) activity"/>
    <property type="evidence" value="ECO:0007669"/>
    <property type="project" value="InterPro"/>
</dbReference>
<dbReference type="EMBL" id="BSPG01000012">
    <property type="protein sequence ID" value="GLS44485.1"/>
    <property type="molecule type" value="Genomic_DNA"/>
</dbReference>
<dbReference type="CDD" id="cd19166">
    <property type="entry name" value="HemeO-bac"/>
    <property type="match status" value="1"/>
</dbReference>
<dbReference type="InterPro" id="IPR016053">
    <property type="entry name" value="Haem_Oase-like"/>
</dbReference>
<reference evidence="4" key="2">
    <citation type="journal article" date="2019" name="Int. J. Syst. Evol. Microbiol.">
        <title>The Global Catalogue of Microorganisms (GCM) 10K type strain sequencing project: providing services to taxonomists for standard genome sequencing and annotation.</title>
        <authorList>
            <consortium name="The Broad Institute Genomics Platform"/>
            <consortium name="The Broad Institute Genome Sequencing Center for Infectious Disease"/>
            <person name="Wu L."/>
            <person name="Ma J."/>
        </authorList>
    </citation>
    <scope>NUCLEOTIDE SEQUENCE [LARGE SCALE GENOMIC DNA]</scope>
    <source>
        <strain evidence="4">NBRC 107710</strain>
    </source>
</reference>
<dbReference type="SUPFAM" id="SSF48613">
    <property type="entry name" value="Heme oxygenase-like"/>
    <property type="match status" value="1"/>
</dbReference>
<evidence type="ECO:0000313" key="3">
    <source>
        <dbReference type="Proteomes" id="UP000517759"/>
    </source>
</evidence>
<evidence type="ECO:0000313" key="2">
    <source>
        <dbReference type="EMBL" id="MBB3902088.1"/>
    </source>
</evidence>
<dbReference type="GO" id="GO:0006788">
    <property type="term" value="P:heme oxidation"/>
    <property type="evidence" value="ECO:0007669"/>
    <property type="project" value="InterPro"/>
</dbReference>
<reference evidence="2 3" key="3">
    <citation type="submission" date="2020-08" db="EMBL/GenBank/DDBJ databases">
        <title>Genomic Encyclopedia of Type Strains, Phase IV (KMG-IV): sequencing the most valuable type-strain genomes for metagenomic binning, comparative biology and taxonomic classification.</title>
        <authorList>
            <person name="Goeker M."/>
        </authorList>
    </citation>
    <scope>NUCLEOTIDE SEQUENCE [LARGE SCALE GENOMIC DNA]</scope>
    <source>
        <strain evidence="2 3">DSM 24105</strain>
    </source>
</reference>
<dbReference type="EMBL" id="JACIDN010000003">
    <property type="protein sequence ID" value="MBB3902088.1"/>
    <property type="molecule type" value="Genomic_DNA"/>
</dbReference>
<dbReference type="RefSeq" id="WP_183503709.1">
    <property type="nucleotide sequence ID" value="NZ_BSPG01000012.1"/>
</dbReference>
<sequence>MSSGLHARLRAATADAHQALEDGLQWEARIATLDGYRMLLALMRGFHAGFEPVIGQALDDEAFFAPRRRLALLDADLDRLGLDAANIAALPVITPITLATKASAYGALYVLEGSTLGGQVIGRTIAARHGPAAEAACSYYRGHGRDTGRMWNAFRAHLEALDDDEVLAAGVATFDALRLWVAEPRPVRAAIPV</sequence>
<name>A0A7W6F692_9HYPH</name>
<dbReference type="InterPro" id="IPR016084">
    <property type="entry name" value="Haem_Oase-like_multi-hlx"/>
</dbReference>
<dbReference type="Gene3D" id="1.20.910.10">
    <property type="entry name" value="Heme oxygenase-like"/>
    <property type="match status" value="1"/>
</dbReference>
<dbReference type="Proteomes" id="UP000517759">
    <property type="component" value="Unassembled WGS sequence"/>
</dbReference>
<reference evidence="1" key="4">
    <citation type="submission" date="2023-01" db="EMBL/GenBank/DDBJ databases">
        <title>Draft genome sequence of Methylobacterium brachythecii strain NBRC 107710.</title>
        <authorList>
            <person name="Sun Q."/>
            <person name="Mori K."/>
        </authorList>
    </citation>
    <scope>NUCLEOTIDE SEQUENCE</scope>
    <source>
        <strain evidence="1">NBRC 107710</strain>
    </source>
</reference>
<proteinExistence type="predicted"/>